<dbReference type="AlphaFoldDB" id="A0A7S7FQT1"/>
<dbReference type="PANTHER" id="PTHR30055">
    <property type="entry name" value="HTH-TYPE TRANSCRIPTIONAL REGULATOR RUTR"/>
    <property type="match status" value="1"/>
</dbReference>
<organism evidence="2 3">
    <name type="scientific">Lacticaseibacillus rhamnosus (strain ATCC 53103 / LMG 18243 / GG)</name>
    <name type="common">Lactobacillus rhamnosus</name>
    <dbReference type="NCBI Taxonomy" id="568703"/>
    <lineage>
        <taxon>Bacteria</taxon>
        <taxon>Bacillati</taxon>
        <taxon>Bacillota</taxon>
        <taxon>Bacilli</taxon>
        <taxon>Lactobacillales</taxon>
        <taxon>Lactobacillaceae</taxon>
        <taxon>Lacticaseibacillus</taxon>
    </lineage>
</organism>
<dbReference type="PANTHER" id="PTHR30055:SF226">
    <property type="entry name" value="HTH-TYPE TRANSCRIPTIONAL REGULATOR PKSA"/>
    <property type="match status" value="1"/>
</dbReference>
<dbReference type="PRINTS" id="PR00455">
    <property type="entry name" value="HTHTETR"/>
</dbReference>
<dbReference type="Proteomes" id="UP000002067">
    <property type="component" value="Chromosome"/>
</dbReference>
<dbReference type="GO" id="GO:0003700">
    <property type="term" value="F:DNA-binding transcription factor activity"/>
    <property type="evidence" value="ECO:0007669"/>
    <property type="project" value="TreeGrafter"/>
</dbReference>
<proteinExistence type="predicted"/>
<dbReference type="InterPro" id="IPR050109">
    <property type="entry name" value="HTH-type_TetR-like_transc_reg"/>
</dbReference>
<dbReference type="PROSITE" id="PS50977">
    <property type="entry name" value="HTH_TETR_2"/>
    <property type="match status" value="1"/>
</dbReference>
<dbReference type="InterPro" id="IPR001647">
    <property type="entry name" value="HTH_TetR"/>
</dbReference>
<evidence type="ECO:0000313" key="2">
    <source>
        <dbReference type="EMBL" id="BAI42886.1"/>
    </source>
</evidence>
<protein>
    <submittedName>
        <fullName evidence="2">Transcriptional regulator</fullName>
    </submittedName>
</protein>
<keyword evidence="1" id="KW-0238">DNA-binding</keyword>
<accession>A0A7S7FQT1</accession>
<reference evidence="2 3" key="1">
    <citation type="journal article" date="2009" name="J. Bacteriol.">
        <title>Complete genome sequence of the probiotic Lactobacillus rhamnosus ATCC 53103.</title>
        <authorList>
            <person name="Morita H."/>
            <person name="Toh H."/>
            <person name="Oshima K."/>
            <person name="Murakami M."/>
            <person name="Taylor T.D."/>
            <person name="Igimi S."/>
            <person name="Hattori M."/>
        </authorList>
    </citation>
    <scope>NUCLEOTIDE SEQUENCE [LARGE SCALE GENOMIC DNA]</scope>
    <source>
        <strain evidence="3">ATCC 53103 / LMG 18243 / GG [Tokyo]</strain>
    </source>
</reference>
<dbReference type="InterPro" id="IPR009057">
    <property type="entry name" value="Homeodomain-like_sf"/>
</dbReference>
<evidence type="ECO:0000256" key="1">
    <source>
        <dbReference type="ARBA" id="ARBA00023125"/>
    </source>
</evidence>
<dbReference type="EMBL" id="AP011548">
    <property type="protein sequence ID" value="BAI42886.1"/>
    <property type="molecule type" value="Genomic_DNA"/>
</dbReference>
<dbReference type="Pfam" id="PF00440">
    <property type="entry name" value="TetR_N"/>
    <property type="match status" value="1"/>
</dbReference>
<dbReference type="RefSeq" id="WP_005711219.1">
    <property type="nucleotide sequence ID" value="NC_013198.1"/>
</dbReference>
<gene>
    <name evidence="2" type="ordered locus">LRHM_2359</name>
</gene>
<dbReference type="KEGG" id="lrg:LRHM_2359"/>
<evidence type="ECO:0000313" key="3">
    <source>
        <dbReference type="Proteomes" id="UP000002067"/>
    </source>
</evidence>
<sequence length="205" mass="23100">MTQRNDQKKATVQRILTAAQVLFMNHGYTAVTTRMIAEAADVRQPLLYHYFKTKEALYLAVVMAVSEDMASKIAHEQIDAQNFGKKVKRLGHLLTDDNMMNLQLVLHDVGNLSSKAQADVFQAWQVGLLSPLDRFFSTFDEQLAPTYRVRDVTLYFLTVLAAYLQPTVGTSRGNTFQNQLSLDRALQMFCTGVLRPEANGEGHKD</sequence>
<name>A0A7S7FQT1_LACRG</name>
<dbReference type="GO" id="GO:0000976">
    <property type="term" value="F:transcription cis-regulatory region binding"/>
    <property type="evidence" value="ECO:0007669"/>
    <property type="project" value="TreeGrafter"/>
</dbReference>
<dbReference type="SUPFAM" id="SSF46689">
    <property type="entry name" value="Homeodomain-like"/>
    <property type="match status" value="1"/>
</dbReference>
<dbReference type="Gene3D" id="1.10.357.10">
    <property type="entry name" value="Tetracycline Repressor, domain 2"/>
    <property type="match status" value="1"/>
</dbReference>